<sequence length="289" mass="33978">MEESVMRQHVHPSTVYHYLYAHIKLMCSNYPRVEVYLQQHIWLYNYYQHSPLSYLDEAQDAFRRAHSTKFSKTSVWRLILSLGRRAIHIKGLYVFRFVEELSHINWSHQNLVFLDEVSFDNRGMIDKRGYAIRGKAIRHPWRLRKKSPVNGIIDYFNTEGTFDRLAFSKYCQDQVHTEKGLIGQYPDRIQSGSWMEIPYTGTLNYSLSTKCPRRGYLLAGIFFISDTLRAPSNGTTQKLTTFQWFSDFGMSKAFDHCGWKKQGYFAPVGPLSNENRADLAVRERNQDEF</sequence>
<evidence type="ECO:0000313" key="1">
    <source>
        <dbReference type="EMBL" id="POM61878.1"/>
    </source>
</evidence>
<dbReference type="OrthoDB" id="79420at2759"/>
<comment type="caution">
    <text evidence="1">The sequence shown here is derived from an EMBL/GenBank/DDBJ whole genome shotgun (WGS) entry which is preliminary data.</text>
</comment>
<proteinExistence type="predicted"/>
<accession>A0A2P4X8K3</accession>
<gene>
    <name evidence="1" type="ORF">PHPALM_29039</name>
</gene>
<protein>
    <submittedName>
        <fullName evidence="1">Uncharacterized protein</fullName>
    </submittedName>
</protein>
<dbReference type="EMBL" id="NCKW01015751">
    <property type="protein sequence ID" value="POM61878.1"/>
    <property type="molecule type" value="Genomic_DNA"/>
</dbReference>
<evidence type="ECO:0000313" key="2">
    <source>
        <dbReference type="Proteomes" id="UP000237271"/>
    </source>
</evidence>
<dbReference type="AlphaFoldDB" id="A0A2P4X8K3"/>
<keyword evidence="2" id="KW-1185">Reference proteome</keyword>
<organism evidence="1 2">
    <name type="scientific">Phytophthora palmivora</name>
    <dbReference type="NCBI Taxonomy" id="4796"/>
    <lineage>
        <taxon>Eukaryota</taxon>
        <taxon>Sar</taxon>
        <taxon>Stramenopiles</taxon>
        <taxon>Oomycota</taxon>
        <taxon>Peronosporomycetes</taxon>
        <taxon>Peronosporales</taxon>
        <taxon>Peronosporaceae</taxon>
        <taxon>Phytophthora</taxon>
    </lineage>
</organism>
<dbReference type="Proteomes" id="UP000237271">
    <property type="component" value="Unassembled WGS sequence"/>
</dbReference>
<name>A0A2P4X8K3_9STRA</name>
<reference evidence="1 2" key="1">
    <citation type="journal article" date="2017" name="Genome Biol. Evol.">
        <title>Phytophthora megakarya and P. palmivora, closely related causal agents of cacao black pod rot, underwent increases in genome sizes and gene numbers by different mechanisms.</title>
        <authorList>
            <person name="Ali S.S."/>
            <person name="Shao J."/>
            <person name="Lary D.J."/>
            <person name="Kronmiller B."/>
            <person name="Shen D."/>
            <person name="Strem M.D."/>
            <person name="Amoako-Attah I."/>
            <person name="Akrofi A.Y."/>
            <person name="Begoude B.A."/>
            <person name="Ten Hoopen G.M."/>
            <person name="Coulibaly K."/>
            <person name="Kebe B.I."/>
            <person name="Melnick R.L."/>
            <person name="Guiltinan M.J."/>
            <person name="Tyler B.M."/>
            <person name="Meinhardt L.W."/>
            <person name="Bailey B.A."/>
        </authorList>
    </citation>
    <scope>NUCLEOTIDE SEQUENCE [LARGE SCALE GENOMIC DNA]</scope>
    <source>
        <strain evidence="2">sbr112.9</strain>
    </source>
</reference>